<sequence>MQKFLAFLFFCTLADEICAQTAAIPHEREKVEIAVAKENFHLYLLIGQSNMAGRGIVEPQDTVGSPRILRLNSEGDWEIAKEPIHFDKPAAGVGPGLAFAREMLAGNKKEIVIGLIPCAAGGSSIDIWKQGVYWHQTNSYPYDDALKRTQKALQKGVLKGILWHQGEADQSPKKASVYKEKLVALVATLRYDFQTPEVPFIAGEVPHFRDNEAMINQAFHEAKQIIMHYDVVSGEGLTSLEDGVHLDAISQRKFGKRYAQKSKYLKKRTE</sequence>
<dbReference type="RefSeq" id="WP_196939445.1">
    <property type="nucleotide sequence ID" value="NZ_MU158690.1"/>
</dbReference>
<dbReference type="InterPro" id="IPR052940">
    <property type="entry name" value="Carb_Esterase_6"/>
</dbReference>
<comment type="caution">
    <text evidence="3">The sequence shown here is derived from an EMBL/GenBank/DDBJ whole genome shotgun (WGS) entry which is preliminary data.</text>
</comment>
<dbReference type="Gene3D" id="3.40.50.1110">
    <property type="entry name" value="SGNH hydrolase"/>
    <property type="match status" value="1"/>
</dbReference>
<name>A0ABR9T835_9SPHI</name>
<dbReference type="InterPro" id="IPR036514">
    <property type="entry name" value="SGNH_hydro_sf"/>
</dbReference>
<evidence type="ECO:0000313" key="3">
    <source>
        <dbReference type="EMBL" id="MBE8721490.1"/>
    </source>
</evidence>
<reference evidence="3 4" key="1">
    <citation type="submission" date="2018-02" db="EMBL/GenBank/DDBJ databases">
        <title>Sphingobacterium KA21.</title>
        <authorList>
            <person name="Vasarhelyi B.M."/>
            <person name="Deshmukh S."/>
            <person name="Balint B."/>
            <person name="Kukolya J."/>
        </authorList>
    </citation>
    <scope>NUCLEOTIDE SEQUENCE [LARGE SCALE GENOMIC DNA]</scope>
    <source>
        <strain evidence="3 4">Ka21</strain>
    </source>
</reference>
<dbReference type="SUPFAM" id="SSF52266">
    <property type="entry name" value="SGNH hydrolase"/>
    <property type="match status" value="1"/>
</dbReference>
<keyword evidence="1" id="KW-0378">Hydrolase</keyword>
<protein>
    <submittedName>
        <fullName evidence="3">Sialate O-acetylesterase</fullName>
    </submittedName>
</protein>
<feature type="domain" description="Sialate O-acetylesterase" evidence="2">
    <location>
        <begin position="40"/>
        <end position="261"/>
    </location>
</feature>
<evidence type="ECO:0000256" key="1">
    <source>
        <dbReference type="ARBA" id="ARBA00022801"/>
    </source>
</evidence>
<dbReference type="PANTHER" id="PTHR31988">
    <property type="entry name" value="ESTERASE, PUTATIVE (DUF303)-RELATED"/>
    <property type="match status" value="1"/>
</dbReference>
<proteinExistence type="predicted"/>
<keyword evidence="4" id="KW-1185">Reference proteome</keyword>
<dbReference type="EMBL" id="PSKQ01000021">
    <property type="protein sequence ID" value="MBE8721490.1"/>
    <property type="molecule type" value="Genomic_DNA"/>
</dbReference>
<gene>
    <name evidence="3" type="ORF">C4F40_12230</name>
</gene>
<dbReference type="InterPro" id="IPR005181">
    <property type="entry name" value="SASA"/>
</dbReference>
<dbReference type="Pfam" id="PF03629">
    <property type="entry name" value="SASA"/>
    <property type="match status" value="1"/>
</dbReference>
<accession>A0ABR9T835</accession>
<dbReference type="Proteomes" id="UP000618319">
    <property type="component" value="Unassembled WGS sequence"/>
</dbReference>
<dbReference type="PANTHER" id="PTHR31988:SF19">
    <property type="entry name" value="9-O-ACETYL-N-ACETYLNEURAMINIC ACID DEACETYLASE-RELATED"/>
    <property type="match status" value="1"/>
</dbReference>
<evidence type="ECO:0000259" key="2">
    <source>
        <dbReference type="Pfam" id="PF03629"/>
    </source>
</evidence>
<evidence type="ECO:0000313" key="4">
    <source>
        <dbReference type="Proteomes" id="UP000618319"/>
    </source>
</evidence>
<organism evidence="3 4">
    <name type="scientific">Sphingobacterium pedocola</name>
    <dbReference type="NCBI Taxonomy" id="2082722"/>
    <lineage>
        <taxon>Bacteria</taxon>
        <taxon>Pseudomonadati</taxon>
        <taxon>Bacteroidota</taxon>
        <taxon>Sphingobacteriia</taxon>
        <taxon>Sphingobacteriales</taxon>
        <taxon>Sphingobacteriaceae</taxon>
        <taxon>Sphingobacterium</taxon>
    </lineage>
</organism>